<dbReference type="CDD" id="cd09274">
    <property type="entry name" value="RNase_HI_RT_Ty3"/>
    <property type="match status" value="1"/>
</dbReference>
<keyword evidence="14" id="KW-0695">RNA-directed DNA polymerase</keyword>
<dbReference type="InterPro" id="IPR001584">
    <property type="entry name" value="Integrase_cat-core"/>
</dbReference>
<dbReference type="GO" id="GO:0004190">
    <property type="term" value="F:aspartic-type endopeptidase activity"/>
    <property type="evidence" value="ECO:0007669"/>
    <property type="project" value="UniProtKB-KW"/>
</dbReference>
<evidence type="ECO:0000256" key="15">
    <source>
        <dbReference type="ARBA" id="ARBA00022932"/>
    </source>
</evidence>
<dbReference type="PANTHER" id="PTHR37984">
    <property type="entry name" value="PROTEIN CBG26694"/>
    <property type="match status" value="1"/>
</dbReference>
<evidence type="ECO:0000256" key="3">
    <source>
        <dbReference type="ARBA" id="ARBA00022670"/>
    </source>
</evidence>
<evidence type="ECO:0000256" key="8">
    <source>
        <dbReference type="ARBA" id="ARBA00022750"/>
    </source>
</evidence>
<evidence type="ECO:0000313" key="23">
    <source>
        <dbReference type="EMBL" id="OQN95116.1"/>
    </source>
</evidence>
<evidence type="ECO:0000256" key="5">
    <source>
        <dbReference type="ARBA" id="ARBA00022695"/>
    </source>
</evidence>
<evidence type="ECO:0000256" key="1">
    <source>
        <dbReference type="ARBA" id="ARBA00004123"/>
    </source>
</evidence>
<dbReference type="InterPro" id="IPR041373">
    <property type="entry name" value="RT_RNaseH"/>
</dbReference>
<dbReference type="Pfam" id="PF17921">
    <property type="entry name" value="Integrase_H2C2"/>
    <property type="match status" value="1"/>
</dbReference>
<reference evidence="24" key="1">
    <citation type="submission" date="2017-03" db="EMBL/GenBank/DDBJ databases">
        <title>Genomes of endolithic fungi from Antarctica.</title>
        <authorList>
            <person name="Coleine C."/>
            <person name="Masonjones S."/>
            <person name="Stajich J.E."/>
        </authorList>
    </citation>
    <scope>NUCLEOTIDE SEQUENCE [LARGE SCALE GENOMIC DNA]</scope>
    <source>
        <strain evidence="24">CCFEE 5527</strain>
    </source>
</reference>
<dbReference type="FunFam" id="3.10.20.370:FF:000003">
    <property type="entry name" value="Transposon Tf2-6 polyprotein"/>
    <property type="match status" value="1"/>
</dbReference>
<evidence type="ECO:0000256" key="6">
    <source>
        <dbReference type="ARBA" id="ARBA00022722"/>
    </source>
</evidence>
<dbReference type="PROSITE" id="PS50013">
    <property type="entry name" value="CHROMO_2"/>
    <property type="match status" value="1"/>
</dbReference>
<accession>A0A1V8S7K0</accession>
<dbReference type="InParanoid" id="A0A1V8S7K0"/>
<dbReference type="GO" id="GO:0003887">
    <property type="term" value="F:DNA-directed DNA polymerase activity"/>
    <property type="evidence" value="ECO:0007669"/>
    <property type="project" value="UniProtKB-KW"/>
</dbReference>
<dbReference type="PROSITE" id="PS50994">
    <property type="entry name" value="INTEGRASE"/>
    <property type="match status" value="1"/>
</dbReference>
<dbReference type="FunCoup" id="A0A1V8S7K0">
    <property type="interactions" value="19"/>
</dbReference>
<dbReference type="InterPro" id="IPR012337">
    <property type="entry name" value="RNaseH-like_sf"/>
</dbReference>
<dbReference type="Pfam" id="PF24626">
    <property type="entry name" value="SH3_Tf2-1"/>
    <property type="match status" value="1"/>
</dbReference>
<evidence type="ECO:0000256" key="13">
    <source>
        <dbReference type="ARBA" id="ARBA00022908"/>
    </source>
</evidence>
<gene>
    <name evidence="23" type="ORF">B0A48_18806</name>
</gene>
<sequence>GGTHAPPEIPEEYRKWQRLFQEEEGADALPTHQPWDHRIDLQPGKEPPWGPLYQQSGKELQSMDEWLKKMEGKGWIRKSRSPAGAPTMFVPKPNGKLRLVQDYRKLNDITIKNRYPLPSIEESQDRLIGANWFTKIDLRDAFYSIRMAEGEEWKTAFRTRYGLYEFLVMPMGLTNAPASCQALVNNVLRDLLDVTVFAYMDDILVFTKGSLQQHTRDVQAVFERLSTTSFKTAPEKCEFHKKSVKFLGFIIGTDGIKIDPEKTTSIREWPTPACVKDIQSFLGLANYNRKFIKDYSKIAQPMTELTKKDKPFTWKEPQQRAFDTIKQQCMTAPTLRTFDPDKTVWIETDASDMAIGACLTQEHEGQRHPVAYYSRKMSPAEQNYDIHDKELLAIVAALQHWRVYAEGASGLIILSDHKNLTHFTTTKQLTRRQVRWSELLGQHKFEIRYTPGRDNGRADALSRRSDYMEGKEPVEHSILKTNRDGTLSANVKEFNAALRILQDTNEEFPISQGKLEVPGHEIDNVIRRHHDDTTKGHPGIARTMELIKRAFVFANMRQHVTGYIKRCTDCQRNKAERHAKYGHIQFTTPPVQPWEEVTMDFITKLPNSIDPSTGLVYDSILVMVDRLSKYTHFVPCSETIDAERLAHLVLDRLVRYHGIPCVFVTDRDKLFTSNFWKTLVASLGIKHKLSTAYHPQTDGQTERANQSLEVYLRHYVNHTQDNWASLLPIAQLALNNNVSETTKVSPFFANFGKNPNLFMDPRPNPQAEKAIVAVNDMKTLHQTLRERVTNTQTRVARQLQGKRKNAPQLKKGDKVYLLTRNMKTRRMTKKLDHVKVGPFLIVEQRGPQNYRLELPDDAHIHPVFHVSLLEPADLSTPIQTTFHFQPEETDTFEVDRILDWKDDKYLVKWKGYPDSENTWEPAGNLANCWIALRQYHTREPGPDISTRAKFLRYVTSTHGDQHAPHVKLREVNVVEHAPVTHGHLEDSVEGKRMFGHFHTDIQGLFLHFIHWRIFRLKTIQLLRHSSLRPARRQA</sequence>
<keyword evidence="10" id="KW-0378">Hydrolase</keyword>
<keyword evidence="18" id="KW-0539">Nucleus</keyword>
<dbReference type="SUPFAM" id="SSF53098">
    <property type="entry name" value="Ribonuclease H-like"/>
    <property type="match status" value="1"/>
</dbReference>
<dbReference type="CDD" id="cd00024">
    <property type="entry name" value="CD_CSD"/>
    <property type="match status" value="1"/>
</dbReference>
<keyword evidence="15" id="KW-0239">DNA-directed DNA polymerase</keyword>
<feature type="domain" description="Integrase catalytic" evidence="22">
    <location>
        <begin position="589"/>
        <end position="763"/>
    </location>
</feature>
<dbReference type="CDD" id="cd01647">
    <property type="entry name" value="RT_LTR"/>
    <property type="match status" value="1"/>
</dbReference>
<dbReference type="InterPro" id="IPR043502">
    <property type="entry name" value="DNA/RNA_pol_sf"/>
</dbReference>
<dbReference type="SUPFAM" id="SSF56672">
    <property type="entry name" value="DNA/RNA polymerases"/>
    <property type="match status" value="1"/>
</dbReference>
<dbReference type="PROSITE" id="PS00598">
    <property type="entry name" value="CHROMO_1"/>
    <property type="match status" value="1"/>
</dbReference>
<keyword evidence="3" id="KW-0645">Protease</keyword>
<keyword evidence="13" id="KW-0229">DNA integration</keyword>
<dbReference type="Gene3D" id="3.30.420.10">
    <property type="entry name" value="Ribonuclease H-like superfamily/Ribonuclease H"/>
    <property type="match status" value="1"/>
</dbReference>
<dbReference type="InterPro" id="IPR023779">
    <property type="entry name" value="Chromodomain_CS"/>
</dbReference>
<feature type="domain" description="Reverse transcriptase" evidence="21">
    <location>
        <begin position="71"/>
        <end position="251"/>
    </location>
</feature>
<dbReference type="InterPro" id="IPR036397">
    <property type="entry name" value="RNaseH_sf"/>
</dbReference>
<dbReference type="FunFam" id="3.30.70.270:FF:000063">
    <property type="entry name" value="Zinc knuckle domaincontaining protein"/>
    <property type="match status" value="1"/>
</dbReference>
<comment type="caution">
    <text evidence="23">The sequence shown here is derived from an EMBL/GenBank/DDBJ whole genome shotgun (WGS) entry which is preliminary data.</text>
</comment>
<dbReference type="InterPro" id="IPR016197">
    <property type="entry name" value="Chromo-like_dom_sf"/>
</dbReference>
<dbReference type="GO" id="GO:0006508">
    <property type="term" value="P:proteolysis"/>
    <property type="evidence" value="ECO:0007669"/>
    <property type="project" value="UniProtKB-KW"/>
</dbReference>
<dbReference type="GO" id="GO:0003677">
    <property type="term" value="F:DNA binding"/>
    <property type="evidence" value="ECO:0007669"/>
    <property type="project" value="UniProtKB-KW"/>
</dbReference>
<dbReference type="InterPro" id="IPR041588">
    <property type="entry name" value="Integrase_H2C2"/>
</dbReference>
<dbReference type="OrthoDB" id="5599418at2759"/>
<dbReference type="PANTHER" id="PTHR37984:SF5">
    <property type="entry name" value="PROTEIN NYNRIN-LIKE"/>
    <property type="match status" value="1"/>
</dbReference>
<keyword evidence="11" id="KW-0460">Magnesium</keyword>
<evidence type="ECO:0000259" key="22">
    <source>
        <dbReference type="PROSITE" id="PS50994"/>
    </source>
</evidence>
<dbReference type="GO" id="GO:0003964">
    <property type="term" value="F:RNA-directed DNA polymerase activity"/>
    <property type="evidence" value="ECO:0007669"/>
    <property type="project" value="UniProtKB-KW"/>
</dbReference>
<proteinExistence type="predicted"/>
<dbReference type="Pfam" id="PF00385">
    <property type="entry name" value="Chromo"/>
    <property type="match status" value="1"/>
</dbReference>
<evidence type="ECO:0000256" key="2">
    <source>
        <dbReference type="ARBA" id="ARBA00011353"/>
    </source>
</evidence>
<dbReference type="AlphaFoldDB" id="A0A1V8S7K0"/>
<dbReference type="Pfam" id="PF00665">
    <property type="entry name" value="rve"/>
    <property type="match status" value="1"/>
</dbReference>
<feature type="region of interest" description="Disordered" evidence="19">
    <location>
        <begin position="20"/>
        <end position="46"/>
    </location>
</feature>
<dbReference type="GO" id="GO:0004519">
    <property type="term" value="F:endonuclease activity"/>
    <property type="evidence" value="ECO:0007669"/>
    <property type="project" value="UniProtKB-KW"/>
</dbReference>
<evidence type="ECO:0000256" key="11">
    <source>
        <dbReference type="ARBA" id="ARBA00022842"/>
    </source>
</evidence>
<keyword evidence="7" id="KW-0479">Metal-binding</keyword>
<keyword evidence="4" id="KW-0808">Transferase</keyword>
<evidence type="ECO:0000256" key="17">
    <source>
        <dbReference type="ARBA" id="ARBA00023172"/>
    </source>
</evidence>
<keyword evidence="5" id="KW-0548">Nucleotidyltransferase</keyword>
<evidence type="ECO:0000259" key="21">
    <source>
        <dbReference type="PROSITE" id="PS50878"/>
    </source>
</evidence>
<evidence type="ECO:0000256" key="19">
    <source>
        <dbReference type="SAM" id="MobiDB-lite"/>
    </source>
</evidence>
<dbReference type="GO" id="GO:0046872">
    <property type="term" value="F:metal ion binding"/>
    <property type="evidence" value="ECO:0007669"/>
    <property type="project" value="UniProtKB-KW"/>
</dbReference>
<evidence type="ECO:0000256" key="7">
    <source>
        <dbReference type="ARBA" id="ARBA00022723"/>
    </source>
</evidence>
<evidence type="ECO:0000256" key="16">
    <source>
        <dbReference type="ARBA" id="ARBA00023125"/>
    </source>
</evidence>
<dbReference type="InterPro" id="IPR000477">
    <property type="entry name" value="RT_dom"/>
</dbReference>
<dbReference type="InterPro" id="IPR050951">
    <property type="entry name" value="Retrovirus_Pol_polyprotein"/>
</dbReference>
<evidence type="ECO:0000256" key="10">
    <source>
        <dbReference type="ARBA" id="ARBA00022801"/>
    </source>
</evidence>
<dbReference type="GO" id="GO:0003723">
    <property type="term" value="F:RNA binding"/>
    <property type="evidence" value="ECO:0007669"/>
    <property type="project" value="UniProtKB-KW"/>
</dbReference>
<dbReference type="GO" id="GO:0006310">
    <property type="term" value="P:DNA recombination"/>
    <property type="evidence" value="ECO:0007669"/>
    <property type="project" value="UniProtKB-KW"/>
</dbReference>
<dbReference type="InterPro" id="IPR000953">
    <property type="entry name" value="Chromo/chromo_shadow_dom"/>
</dbReference>
<keyword evidence="8" id="KW-0064">Aspartyl protease</keyword>
<dbReference type="Proteomes" id="UP000192596">
    <property type="component" value="Unassembled WGS sequence"/>
</dbReference>
<feature type="domain" description="Chromo" evidence="20">
    <location>
        <begin position="892"/>
        <end position="947"/>
    </location>
</feature>
<evidence type="ECO:0000256" key="18">
    <source>
        <dbReference type="ARBA" id="ARBA00023242"/>
    </source>
</evidence>
<evidence type="ECO:0000259" key="20">
    <source>
        <dbReference type="PROSITE" id="PS50013"/>
    </source>
</evidence>
<dbReference type="Pfam" id="PF17917">
    <property type="entry name" value="RT_RNaseH"/>
    <property type="match status" value="1"/>
</dbReference>
<dbReference type="Gene3D" id="1.10.340.70">
    <property type="match status" value="1"/>
</dbReference>
<evidence type="ECO:0000256" key="12">
    <source>
        <dbReference type="ARBA" id="ARBA00022884"/>
    </source>
</evidence>
<feature type="non-terminal residue" evidence="23">
    <location>
        <position position="1"/>
    </location>
</feature>
<keyword evidence="9" id="KW-0255">Endonuclease</keyword>
<dbReference type="Pfam" id="PF00078">
    <property type="entry name" value="RVT_1"/>
    <property type="match status" value="1"/>
</dbReference>
<dbReference type="InterPro" id="IPR023780">
    <property type="entry name" value="Chromo_domain"/>
</dbReference>
<dbReference type="Gene3D" id="3.30.70.270">
    <property type="match status" value="2"/>
</dbReference>
<keyword evidence="24" id="KW-1185">Reference proteome</keyword>
<name>A0A1V8S7K0_9PEZI</name>
<evidence type="ECO:0000256" key="9">
    <source>
        <dbReference type="ARBA" id="ARBA00022759"/>
    </source>
</evidence>
<dbReference type="SMART" id="SM00298">
    <property type="entry name" value="CHROMO"/>
    <property type="match status" value="1"/>
</dbReference>
<comment type="subunit">
    <text evidence="2">Component of the NuA4 histone acetyltransferase complex.</text>
</comment>
<dbReference type="InterPro" id="IPR056924">
    <property type="entry name" value="SH3_Tf2-1"/>
</dbReference>
<dbReference type="PROSITE" id="PS50878">
    <property type="entry name" value="RT_POL"/>
    <property type="match status" value="1"/>
</dbReference>
<dbReference type="Gene3D" id="3.10.10.10">
    <property type="entry name" value="HIV Type 1 Reverse Transcriptase, subunit A, domain 1"/>
    <property type="match status" value="1"/>
</dbReference>
<dbReference type="SUPFAM" id="SSF54160">
    <property type="entry name" value="Chromo domain-like"/>
    <property type="match status" value="1"/>
</dbReference>
<evidence type="ECO:0000256" key="4">
    <source>
        <dbReference type="ARBA" id="ARBA00022679"/>
    </source>
</evidence>
<dbReference type="EMBL" id="NAJO01000168">
    <property type="protein sequence ID" value="OQN95116.1"/>
    <property type="molecule type" value="Genomic_DNA"/>
</dbReference>
<keyword evidence="12" id="KW-0694">RNA-binding</keyword>
<dbReference type="FunFam" id="3.30.420.10:FF:000032">
    <property type="entry name" value="Retrovirus-related Pol polyprotein from transposon 297-like Protein"/>
    <property type="match status" value="1"/>
</dbReference>
<dbReference type="GO" id="GO:0005634">
    <property type="term" value="C:nucleus"/>
    <property type="evidence" value="ECO:0007669"/>
    <property type="project" value="UniProtKB-SubCell"/>
</dbReference>
<protein>
    <recommendedName>
        <fullName evidence="25">Reverse transcriptase</fullName>
    </recommendedName>
</protein>
<dbReference type="GO" id="GO:0006338">
    <property type="term" value="P:chromatin remodeling"/>
    <property type="evidence" value="ECO:0007669"/>
    <property type="project" value="UniProtKB-ARBA"/>
</dbReference>
<evidence type="ECO:0000313" key="24">
    <source>
        <dbReference type="Proteomes" id="UP000192596"/>
    </source>
</evidence>
<keyword evidence="16" id="KW-0238">DNA-binding</keyword>
<evidence type="ECO:0008006" key="25">
    <source>
        <dbReference type="Google" id="ProtNLM"/>
    </source>
</evidence>
<dbReference type="Gene3D" id="2.40.50.40">
    <property type="match status" value="1"/>
</dbReference>
<dbReference type="STRING" id="1507870.A0A1V8S7K0"/>
<comment type="subcellular location">
    <subcellularLocation>
        <location evidence="1">Nucleus</location>
    </subcellularLocation>
</comment>
<keyword evidence="17" id="KW-0233">DNA recombination</keyword>
<evidence type="ECO:0000256" key="14">
    <source>
        <dbReference type="ARBA" id="ARBA00022918"/>
    </source>
</evidence>
<dbReference type="GO" id="GO:0015074">
    <property type="term" value="P:DNA integration"/>
    <property type="evidence" value="ECO:0007669"/>
    <property type="project" value="UniProtKB-KW"/>
</dbReference>
<dbReference type="InterPro" id="IPR043128">
    <property type="entry name" value="Rev_trsase/Diguanyl_cyclase"/>
</dbReference>
<keyword evidence="6" id="KW-0540">Nuclease</keyword>
<organism evidence="23 24">
    <name type="scientific">Cryoendolithus antarcticus</name>
    <dbReference type="NCBI Taxonomy" id="1507870"/>
    <lineage>
        <taxon>Eukaryota</taxon>
        <taxon>Fungi</taxon>
        <taxon>Dikarya</taxon>
        <taxon>Ascomycota</taxon>
        <taxon>Pezizomycotina</taxon>
        <taxon>Dothideomycetes</taxon>
        <taxon>Dothideomycetidae</taxon>
        <taxon>Cladosporiales</taxon>
        <taxon>Cladosporiaceae</taxon>
        <taxon>Cryoendolithus</taxon>
    </lineage>
</organism>